<reference evidence="2 3" key="1">
    <citation type="submission" date="2022-07" db="EMBL/GenBank/DDBJ databases">
        <title>Degradation activity of malathion, p-nitrophenol and potential low-temperature adaptation strategy of Rhodococcus sp. FXJ9.536.</title>
        <authorList>
            <person name="Huang J."/>
            <person name="Huang Y."/>
        </authorList>
    </citation>
    <scope>NUCLEOTIDE SEQUENCE [LARGE SCALE GENOMIC DNA]</scope>
    <source>
        <strain evidence="2 3">FXJ9.536</strain>
    </source>
</reference>
<organism evidence="2 3">
    <name type="scientific">Rhodococcus tibetensis</name>
    <dbReference type="NCBI Taxonomy" id="2965064"/>
    <lineage>
        <taxon>Bacteria</taxon>
        <taxon>Bacillati</taxon>
        <taxon>Actinomycetota</taxon>
        <taxon>Actinomycetes</taxon>
        <taxon>Mycobacteriales</taxon>
        <taxon>Nocardiaceae</taxon>
        <taxon>Rhodococcus</taxon>
    </lineage>
</organism>
<feature type="chain" id="PRO_5046467411" evidence="1">
    <location>
        <begin position="22"/>
        <end position="48"/>
    </location>
</feature>
<gene>
    <name evidence="2" type="ORF">NOF53_14285</name>
</gene>
<comment type="caution">
    <text evidence="2">The sequence shown here is derived from an EMBL/GenBank/DDBJ whole genome shotgun (WGS) entry which is preliminary data.</text>
</comment>
<feature type="signal peptide" evidence="1">
    <location>
        <begin position="1"/>
        <end position="21"/>
    </location>
</feature>
<evidence type="ECO:0000256" key="1">
    <source>
        <dbReference type="SAM" id="SignalP"/>
    </source>
</evidence>
<keyword evidence="3" id="KW-1185">Reference proteome</keyword>
<protein>
    <submittedName>
        <fullName evidence="2">Uncharacterized protein</fullName>
    </submittedName>
</protein>
<dbReference type="RefSeq" id="WP_255969399.1">
    <property type="nucleotide sequence ID" value="NZ_JANFQF010000010.1"/>
</dbReference>
<evidence type="ECO:0000313" key="3">
    <source>
        <dbReference type="Proteomes" id="UP001524501"/>
    </source>
</evidence>
<dbReference type="EMBL" id="JANFQF010000010">
    <property type="protein sequence ID" value="MCQ4120326.1"/>
    <property type="molecule type" value="Genomic_DNA"/>
</dbReference>
<sequence length="48" mass="5008">MFRIVRAAALVWLACLVGAYAAATARPAETVEVPSPSYAPVSTDSDVL</sequence>
<proteinExistence type="predicted"/>
<dbReference type="Proteomes" id="UP001524501">
    <property type="component" value="Unassembled WGS sequence"/>
</dbReference>
<name>A0ABT1QDJ6_9NOCA</name>
<evidence type="ECO:0000313" key="2">
    <source>
        <dbReference type="EMBL" id="MCQ4120326.1"/>
    </source>
</evidence>
<accession>A0ABT1QDJ6</accession>
<keyword evidence="1" id="KW-0732">Signal</keyword>